<dbReference type="PANTHER" id="PTHR47351">
    <property type="entry name" value="CHITIN BIOSYNTHESIS PROTEIN CHS5"/>
    <property type="match status" value="1"/>
</dbReference>
<dbReference type="InterPro" id="IPR031669">
    <property type="entry name" value="Fn3_2"/>
</dbReference>
<dbReference type="SUPFAM" id="SSF49265">
    <property type="entry name" value="Fibronectin type III"/>
    <property type="match status" value="1"/>
</dbReference>
<dbReference type="Pfam" id="PF16892">
    <property type="entry name" value="CHS5_N"/>
    <property type="match status" value="1"/>
</dbReference>
<dbReference type="EMBL" id="GDJX01014941">
    <property type="protein sequence ID" value="JAT52995.1"/>
    <property type="molecule type" value="Transcribed_RNA"/>
</dbReference>
<sequence>LKFRLLVTKSIMATSTSVQFTVGKLDAGMAILLTEDHHLIEFPSLLLPPGVTSGSIVNIGVNRNHDQEATQRQEFWELQEAILKEFGRNKPEQPRLRVKHITQTSVILEWEPLVLHQAKLKSLNIYRNGERLSQNVPIGINYIKLSGLELDHDYDFYITVQTTAGTLTSNKVDVKTHTLENLTGINVCFGILNEDNENEQDGDNPSHTKQELIEMLERIGARYSEHVGPDTTHLLCSVQGGSEYQKALEGSIPIVKPDWLVACEKAGVMQAALPYYLVPQTPASEESSR</sequence>
<dbReference type="CDD" id="cd00063">
    <property type="entry name" value="FN3"/>
    <property type="match status" value="1"/>
</dbReference>
<dbReference type="PROSITE" id="PS50172">
    <property type="entry name" value="BRCT"/>
    <property type="match status" value="1"/>
</dbReference>
<evidence type="ECO:0000259" key="1">
    <source>
        <dbReference type="PROSITE" id="PS50172"/>
    </source>
</evidence>
<dbReference type="PROSITE" id="PS50853">
    <property type="entry name" value="FN3"/>
    <property type="match status" value="1"/>
</dbReference>
<dbReference type="Pfam" id="PF00533">
    <property type="entry name" value="BRCT"/>
    <property type="match status" value="1"/>
</dbReference>
<dbReference type="InterPro" id="IPR001357">
    <property type="entry name" value="BRCT_dom"/>
</dbReference>
<dbReference type="GO" id="GO:0006893">
    <property type="term" value="P:Golgi to plasma membrane transport"/>
    <property type="evidence" value="ECO:0007669"/>
    <property type="project" value="TreeGrafter"/>
</dbReference>
<dbReference type="GO" id="GO:0046983">
    <property type="term" value="F:protein dimerization activity"/>
    <property type="evidence" value="ECO:0007669"/>
    <property type="project" value="InterPro"/>
</dbReference>
<dbReference type="AlphaFoldDB" id="A0A1D1YEC6"/>
<dbReference type="GO" id="GO:0034044">
    <property type="term" value="C:exomer complex"/>
    <property type="evidence" value="ECO:0007669"/>
    <property type="project" value="TreeGrafter"/>
</dbReference>
<feature type="non-terminal residue" evidence="3">
    <location>
        <position position="1"/>
    </location>
</feature>
<dbReference type="InterPro" id="IPR036420">
    <property type="entry name" value="BRCT_dom_sf"/>
</dbReference>
<dbReference type="CDD" id="cd13945">
    <property type="entry name" value="Chs5_N"/>
    <property type="match status" value="1"/>
</dbReference>
<dbReference type="Gene3D" id="3.40.50.10190">
    <property type="entry name" value="BRCT domain"/>
    <property type="match status" value="1"/>
</dbReference>
<dbReference type="InterPro" id="IPR052827">
    <property type="entry name" value="CHS_Export/Cell_Fusion_Reg"/>
</dbReference>
<dbReference type="InterPro" id="IPR036116">
    <property type="entry name" value="FN3_sf"/>
</dbReference>
<dbReference type="InterPro" id="IPR031673">
    <property type="entry name" value="Chs5_N"/>
</dbReference>
<accession>A0A1D1YEC6</accession>
<evidence type="ECO:0000313" key="3">
    <source>
        <dbReference type="EMBL" id="JAT52995.1"/>
    </source>
</evidence>
<dbReference type="SMART" id="SM00292">
    <property type="entry name" value="BRCT"/>
    <property type="match status" value="1"/>
</dbReference>
<feature type="domain" description="Fibronectin type-III" evidence="2">
    <location>
        <begin position="90"/>
        <end position="182"/>
    </location>
</feature>
<dbReference type="InterPro" id="IPR003961">
    <property type="entry name" value="FN3_dom"/>
</dbReference>
<dbReference type="GO" id="GO:0005802">
    <property type="term" value="C:trans-Golgi network"/>
    <property type="evidence" value="ECO:0007669"/>
    <property type="project" value="TreeGrafter"/>
</dbReference>
<dbReference type="Gene3D" id="2.60.40.10">
    <property type="entry name" value="Immunoglobulins"/>
    <property type="match status" value="1"/>
</dbReference>
<name>A0A1D1YEC6_9ARAE</name>
<dbReference type="CDD" id="cd17742">
    <property type="entry name" value="BRCT_CHS5_like"/>
    <property type="match status" value="1"/>
</dbReference>
<organism evidence="3">
    <name type="scientific">Anthurium amnicola</name>
    <dbReference type="NCBI Taxonomy" id="1678845"/>
    <lineage>
        <taxon>Eukaryota</taxon>
        <taxon>Viridiplantae</taxon>
        <taxon>Streptophyta</taxon>
        <taxon>Embryophyta</taxon>
        <taxon>Tracheophyta</taxon>
        <taxon>Spermatophyta</taxon>
        <taxon>Magnoliopsida</taxon>
        <taxon>Liliopsida</taxon>
        <taxon>Araceae</taxon>
        <taxon>Pothoideae</taxon>
        <taxon>Potheae</taxon>
        <taxon>Anthurium</taxon>
    </lineage>
</organism>
<protein>
    <submittedName>
        <fullName evidence="3">Chitin biosynthesis protein CHS5</fullName>
    </submittedName>
</protein>
<dbReference type="PANTHER" id="PTHR47351:SF1">
    <property type="entry name" value="CHITIN BIOSYNTHESIS PROTEIN CHS5"/>
    <property type="match status" value="1"/>
</dbReference>
<dbReference type="Pfam" id="PF16893">
    <property type="entry name" value="fn3_2"/>
    <property type="match status" value="1"/>
</dbReference>
<evidence type="ECO:0000259" key="2">
    <source>
        <dbReference type="PROSITE" id="PS50853"/>
    </source>
</evidence>
<dbReference type="Gene3D" id="6.20.120.50">
    <property type="match status" value="1"/>
</dbReference>
<dbReference type="InterPro" id="IPR013783">
    <property type="entry name" value="Ig-like_fold"/>
</dbReference>
<gene>
    <name evidence="3" type="primary">CHS5_2</name>
    <name evidence="3" type="ORF">g.13125</name>
</gene>
<feature type="domain" description="BRCT" evidence="1">
    <location>
        <begin position="202"/>
        <end position="277"/>
    </location>
</feature>
<proteinExistence type="predicted"/>
<dbReference type="SUPFAM" id="SSF52113">
    <property type="entry name" value="BRCT domain"/>
    <property type="match status" value="1"/>
</dbReference>
<reference evidence="3" key="1">
    <citation type="submission" date="2015-07" db="EMBL/GenBank/DDBJ databases">
        <title>Transcriptome Assembly of Anthurium amnicola.</title>
        <authorList>
            <person name="Suzuki J."/>
        </authorList>
    </citation>
    <scope>NUCLEOTIDE SEQUENCE</scope>
</reference>